<reference evidence="1 2" key="1">
    <citation type="journal article" date="2019" name="Sci. Rep.">
        <title>Comparative genomics of chytrid fungi reveal insights into the obligate biotrophic and pathogenic lifestyle of Synchytrium endobioticum.</title>
        <authorList>
            <person name="van de Vossenberg B.T.L.H."/>
            <person name="Warris S."/>
            <person name="Nguyen H.D.T."/>
            <person name="van Gent-Pelzer M.P.E."/>
            <person name="Joly D.L."/>
            <person name="van de Geest H.C."/>
            <person name="Bonants P.J.M."/>
            <person name="Smith D.S."/>
            <person name="Levesque C.A."/>
            <person name="van der Lee T.A.J."/>
        </authorList>
    </citation>
    <scope>NUCLEOTIDE SEQUENCE [LARGE SCALE GENOMIC DNA]</scope>
    <source>
        <strain evidence="1 2">LEV6574</strain>
    </source>
</reference>
<dbReference type="EMBL" id="QEAM01000279">
    <property type="protein sequence ID" value="TPX42257.1"/>
    <property type="molecule type" value="Genomic_DNA"/>
</dbReference>
<evidence type="ECO:0000313" key="1">
    <source>
        <dbReference type="EMBL" id="TPX42257.1"/>
    </source>
</evidence>
<sequence>MKSFKSLFVIDKKHMDERLQKASKTGVLTLGTLQLKEIPPQVFSIDVGGIKNADFSCNKIASMYVF</sequence>
<name>A0A507CSW7_9FUNG</name>
<gene>
    <name evidence="1" type="ORF">SeLEV6574_g05695</name>
</gene>
<dbReference type="Proteomes" id="UP000320475">
    <property type="component" value="Unassembled WGS sequence"/>
</dbReference>
<comment type="caution">
    <text evidence="1">The sequence shown here is derived from an EMBL/GenBank/DDBJ whole genome shotgun (WGS) entry which is preliminary data.</text>
</comment>
<evidence type="ECO:0000313" key="2">
    <source>
        <dbReference type="Proteomes" id="UP000320475"/>
    </source>
</evidence>
<proteinExistence type="predicted"/>
<protein>
    <submittedName>
        <fullName evidence="1">Uncharacterized protein</fullName>
    </submittedName>
</protein>
<dbReference type="OrthoDB" id="2191907at2759"/>
<accession>A0A507CSW7</accession>
<dbReference type="AlphaFoldDB" id="A0A507CSW7"/>
<organism evidence="1 2">
    <name type="scientific">Synchytrium endobioticum</name>
    <dbReference type="NCBI Taxonomy" id="286115"/>
    <lineage>
        <taxon>Eukaryota</taxon>
        <taxon>Fungi</taxon>
        <taxon>Fungi incertae sedis</taxon>
        <taxon>Chytridiomycota</taxon>
        <taxon>Chytridiomycota incertae sedis</taxon>
        <taxon>Chytridiomycetes</taxon>
        <taxon>Synchytriales</taxon>
        <taxon>Synchytriaceae</taxon>
        <taxon>Synchytrium</taxon>
    </lineage>
</organism>